<keyword evidence="1" id="KW-1133">Transmembrane helix</keyword>
<sequence length="240" mass="29081">MLDKDNQKNMLKLIIEYQTKYNNVTIEEKFELLNLIIQLENKSRKNQASIYKNIKVWMNLYIKTIENKQFSYDEIIFDKVKEKLVYLPKEEQYSLLNYFIRLLKKKAMDEAIIEYHIYRKQLKMEILLEKEKYFEYLYTVSTNNLKNLFITLSLSVLLFSLFWYFLDICIPNIMNIELKNYIDIAYFNYILNFIGLIFAIGQKLAITSIGDFIYVVVGKVYFFIFITYFLLKKLSEKLER</sequence>
<gene>
    <name evidence="2" type="ORF">HELGO_WM21952</name>
</gene>
<keyword evidence="1" id="KW-0472">Membrane</keyword>
<organism evidence="2">
    <name type="scientific">uncultured Sulfurovum sp</name>
    <dbReference type="NCBI Taxonomy" id="269237"/>
    <lineage>
        <taxon>Bacteria</taxon>
        <taxon>Pseudomonadati</taxon>
        <taxon>Campylobacterota</taxon>
        <taxon>Epsilonproteobacteria</taxon>
        <taxon>Campylobacterales</taxon>
        <taxon>Sulfurovaceae</taxon>
        <taxon>Sulfurovum</taxon>
        <taxon>environmental samples</taxon>
    </lineage>
</organism>
<dbReference type="EMBL" id="CACVAR010000322">
    <property type="protein sequence ID" value="CAA6821086.1"/>
    <property type="molecule type" value="Genomic_DNA"/>
</dbReference>
<feature type="transmembrane region" description="Helical" evidence="1">
    <location>
        <begin position="148"/>
        <end position="166"/>
    </location>
</feature>
<reference evidence="2" key="1">
    <citation type="submission" date="2020-01" db="EMBL/GenBank/DDBJ databases">
        <authorList>
            <person name="Meier V. D."/>
            <person name="Meier V D."/>
        </authorList>
    </citation>
    <scope>NUCLEOTIDE SEQUENCE</scope>
    <source>
        <strain evidence="2">HLG_WM_MAG_03</strain>
    </source>
</reference>
<evidence type="ECO:0000256" key="1">
    <source>
        <dbReference type="SAM" id="Phobius"/>
    </source>
</evidence>
<name>A0A6S6U0U4_9BACT</name>
<feature type="transmembrane region" description="Helical" evidence="1">
    <location>
        <begin position="212"/>
        <end position="231"/>
    </location>
</feature>
<feature type="transmembrane region" description="Helical" evidence="1">
    <location>
        <begin position="186"/>
        <end position="206"/>
    </location>
</feature>
<accession>A0A6S6U0U4</accession>
<evidence type="ECO:0000313" key="2">
    <source>
        <dbReference type="EMBL" id="CAA6821086.1"/>
    </source>
</evidence>
<proteinExistence type="predicted"/>
<dbReference type="AlphaFoldDB" id="A0A6S6U0U4"/>
<keyword evidence="1" id="KW-0812">Transmembrane</keyword>
<protein>
    <submittedName>
        <fullName evidence="2">Membrane protein</fullName>
    </submittedName>
</protein>